<accession>A0ABZ1J0M7</accession>
<reference evidence="1 2" key="1">
    <citation type="submission" date="2022-10" db="EMBL/GenBank/DDBJ databases">
        <title>The complete genomes of actinobacterial strains from the NBC collection.</title>
        <authorList>
            <person name="Joergensen T.S."/>
            <person name="Alvarez Arevalo M."/>
            <person name="Sterndorff E.B."/>
            <person name="Faurdal D."/>
            <person name="Vuksanovic O."/>
            <person name="Mourched A.-S."/>
            <person name="Charusanti P."/>
            <person name="Shaw S."/>
            <person name="Blin K."/>
            <person name="Weber T."/>
        </authorList>
    </citation>
    <scope>NUCLEOTIDE SEQUENCE [LARGE SCALE GENOMIC DNA]</scope>
    <source>
        <strain evidence="1 2">NBC_00206</strain>
    </source>
</reference>
<dbReference type="EMBL" id="CP108125">
    <property type="protein sequence ID" value="WTO84763.1"/>
    <property type="molecule type" value="Genomic_DNA"/>
</dbReference>
<sequence>MGPYDAQIVRVFSREPKGPIADITLDPKTDGEIVVEAEAGDTLHDGQGKYTVTLALRDLSDGTAVIAQVAGAAQPGLVEGSFGDAHWPDLPGRFEFVVSGAELQAHKGHLLQAYATVLYGNKKIGATSAISPLFQVLPR</sequence>
<protein>
    <recommendedName>
        <fullName evidence="3">Allene oxide cyclase barrel-like domain-containing protein</fullName>
    </recommendedName>
</protein>
<organism evidence="1 2">
    <name type="scientific">Streptomyces nigra</name>
    <dbReference type="NCBI Taxonomy" id="1827580"/>
    <lineage>
        <taxon>Bacteria</taxon>
        <taxon>Bacillati</taxon>
        <taxon>Actinomycetota</taxon>
        <taxon>Actinomycetes</taxon>
        <taxon>Kitasatosporales</taxon>
        <taxon>Streptomycetaceae</taxon>
        <taxon>Streptomyces</taxon>
    </lineage>
</organism>
<proteinExistence type="predicted"/>
<evidence type="ECO:0000313" key="1">
    <source>
        <dbReference type="EMBL" id="WTO84763.1"/>
    </source>
</evidence>
<dbReference type="RefSeq" id="WP_406258399.1">
    <property type="nucleotide sequence ID" value="NZ_CP108125.1"/>
</dbReference>
<evidence type="ECO:0008006" key="3">
    <source>
        <dbReference type="Google" id="ProtNLM"/>
    </source>
</evidence>
<keyword evidence="2" id="KW-1185">Reference proteome</keyword>
<evidence type="ECO:0000313" key="2">
    <source>
        <dbReference type="Proteomes" id="UP001622690"/>
    </source>
</evidence>
<name>A0ABZ1J0M7_9ACTN</name>
<dbReference type="Proteomes" id="UP001622690">
    <property type="component" value="Chromosome"/>
</dbReference>
<gene>
    <name evidence="1" type="ORF">OHU27_21020</name>
</gene>